<dbReference type="EMBL" id="JABANM010026701">
    <property type="protein sequence ID" value="KAF4712557.1"/>
    <property type="molecule type" value="Genomic_DNA"/>
</dbReference>
<dbReference type="AlphaFoldDB" id="A0A7J6QWB7"/>
<keyword evidence="4 5" id="KW-0472">Membrane</keyword>
<accession>A0A7J6QWB7</accession>
<dbReference type="InterPro" id="IPR000537">
    <property type="entry name" value="UbiA_prenyltransferase"/>
</dbReference>
<keyword evidence="3 5" id="KW-1133">Transmembrane helix</keyword>
<dbReference type="GO" id="GO:0016765">
    <property type="term" value="F:transferase activity, transferring alkyl or aryl (other than methyl) groups"/>
    <property type="evidence" value="ECO:0007669"/>
    <property type="project" value="InterPro"/>
</dbReference>
<name>A0A7J6QWB7_PEROL</name>
<evidence type="ECO:0000256" key="2">
    <source>
        <dbReference type="ARBA" id="ARBA00022692"/>
    </source>
</evidence>
<comment type="caution">
    <text evidence="6">The sequence shown here is derived from an EMBL/GenBank/DDBJ whole genome shotgun (WGS) entry which is preliminary data.</text>
</comment>
<feature type="transmembrane region" description="Helical" evidence="5">
    <location>
        <begin position="40"/>
        <end position="60"/>
    </location>
</feature>
<gene>
    <name evidence="6" type="ORF">FOZ62_023882</name>
</gene>
<evidence type="ECO:0000256" key="3">
    <source>
        <dbReference type="ARBA" id="ARBA00022989"/>
    </source>
</evidence>
<reference evidence="6 7" key="1">
    <citation type="submission" date="2020-04" db="EMBL/GenBank/DDBJ databases">
        <title>Perkinsus olseni comparative genomics.</title>
        <authorList>
            <person name="Bogema D.R."/>
        </authorList>
    </citation>
    <scope>NUCLEOTIDE SEQUENCE [LARGE SCALE GENOMIC DNA]</scope>
    <source>
        <strain evidence="6">ATCC PRA-205</strain>
    </source>
</reference>
<evidence type="ECO:0000256" key="1">
    <source>
        <dbReference type="ARBA" id="ARBA00004141"/>
    </source>
</evidence>
<evidence type="ECO:0000313" key="6">
    <source>
        <dbReference type="EMBL" id="KAF4712557.1"/>
    </source>
</evidence>
<dbReference type="Proteomes" id="UP000574390">
    <property type="component" value="Unassembled WGS sequence"/>
</dbReference>
<evidence type="ECO:0000256" key="4">
    <source>
        <dbReference type="ARBA" id="ARBA00023136"/>
    </source>
</evidence>
<protein>
    <recommendedName>
        <fullName evidence="8">Prenyltransferase</fullName>
    </recommendedName>
</protein>
<sequence length="298" mass="33505">MLDLSRINFYLKLSRPIIWIIILPYYLLPLGGRLDLLATWRFWLGLLYFTFPINIMMFGINDMADTDVDKHNPRKFLKYYGNQATESDLVGLWKVILVSNLIPILIISIITGDWVFYSLFLAVALGLNILYNFEPFAFARKAPWDLPFNPVGMITLVLFACHLNRIPSPRIGPCVFYVASAVTIQMLAELADIDSDALGGKRTTAIVIGKAYTCAFIGALILVQLLILTPLSNIFIAMLHCGGDASNLATYIKFTFFPSSVPTRPWEGSPSFFLSLYLRYTLRVCFVVYALIDGTLAS</sequence>
<dbReference type="GO" id="GO:0016020">
    <property type="term" value="C:membrane"/>
    <property type="evidence" value="ECO:0007669"/>
    <property type="project" value="UniProtKB-SubCell"/>
</dbReference>
<keyword evidence="2 5" id="KW-0812">Transmembrane</keyword>
<organism evidence="6 7">
    <name type="scientific">Perkinsus olseni</name>
    <name type="common">Perkinsus atlanticus</name>
    <dbReference type="NCBI Taxonomy" id="32597"/>
    <lineage>
        <taxon>Eukaryota</taxon>
        <taxon>Sar</taxon>
        <taxon>Alveolata</taxon>
        <taxon>Perkinsozoa</taxon>
        <taxon>Perkinsea</taxon>
        <taxon>Perkinsida</taxon>
        <taxon>Perkinsidae</taxon>
        <taxon>Perkinsus</taxon>
    </lineage>
</organism>
<proteinExistence type="predicted"/>
<feature type="non-terminal residue" evidence="6">
    <location>
        <position position="298"/>
    </location>
</feature>
<evidence type="ECO:0000313" key="7">
    <source>
        <dbReference type="Proteomes" id="UP000574390"/>
    </source>
</evidence>
<feature type="transmembrane region" description="Helical" evidence="5">
    <location>
        <begin position="205"/>
        <end position="227"/>
    </location>
</feature>
<feature type="transmembrane region" description="Helical" evidence="5">
    <location>
        <begin position="101"/>
        <end position="126"/>
    </location>
</feature>
<feature type="transmembrane region" description="Helical" evidence="5">
    <location>
        <begin position="9"/>
        <end position="28"/>
    </location>
</feature>
<evidence type="ECO:0000256" key="5">
    <source>
        <dbReference type="SAM" id="Phobius"/>
    </source>
</evidence>
<evidence type="ECO:0008006" key="8">
    <source>
        <dbReference type="Google" id="ProtNLM"/>
    </source>
</evidence>
<dbReference type="Pfam" id="PF01040">
    <property type="entry name" value="UbiA"/>
    <property type="match status" value="1"/>
</dbReference>
<comment type="subcellular location">
    <subcellularLocation>
        <location evidence="1">Membrane</location>
        <topology evidence="1">Multi-pass membrane protein</topology>
    </subcellularLocation>
</comment>